<proteinExistence type="predicted"/>
<sequence>MQAVERLGKYISRGVYTVSAPFHPFGGAVDIVVVEQEDGSFKSSPWYVRFGKFQGVLKAKENVVSINVNGVEANFHMYLDSRGEAYFLRDKDADEGKSILSIYPSSGDETESRTHDNKFFKSQSCNLDSDKSNSLALIDINNGEIMGRTNSRQPRVLGLVFGRRPVKGDVDNNYQEKVVDSSIHRTASLERAEMAANLLEVKWSTNLGVKKIPRKDSKRIRNSSSQRDIKENGDLDDHLDLNKEASCCHGYQERVTSDFEVPVGLRDQQGVNLSCLSTPDEFVKISKERFAEGKSEVITQESREIDQYIGDNTDSEHASKVNEVTSDVTGSDVPVLCLEPEARNEKQLSAEEVSGVGNVDISGYGTSGEISADRFQSLVYCEKSESSVIAMDCSGEQTHEVLYLASGVCGQVHVHAEVLQATTAPLPEVTKAEEVKENVDLGMQVIQVSGIYSHETDCSSGTSECSEAGVENPPVLSKTQIVNIEKVESKCVATTSGYSSLGNQALVEDNTKKEEVPSTLSLPLESVGDYVLTKATSRPSSTSSEDECFYLSDVDECRTNDQLKGSISPEYVDKEEHFSNVDRTRKLNQLIDTNYTLHSSPENSMTEIPTELEMLTEASSSIDIPRNKVPSKQVGMQAGSLPNTCSHINGLDRDNVCYPLSHSLNSKDQLLEEPDGKFPHSSGEFKSNVPNSPISNVPNSSIGDPSTPSPSPGGNWRFWPFPFMRSRTANAILPPPSDVKDPTSGNGSEITISADAEKNQLKTELMKKLVREKAPTSEQLASLNLQEGRNAVTFTFCTDMLGKQEVDARIYLWKWNTRIVISDVDGTITKSDVLGQFMPMVGVDWSQTGVTHLYSAIKENGYQLLFLSARAISQAYHTRQFLFNLKQNGKALPDGPVVISPDGLFPSLYREVIRRAPHEFKIGCLEDIKALFPSDCNPFYAGFGNRETDEISYLKVGIPKGKIFTVNPKGEIVVNRCLNTKSYTSLHALVNGIFPPIISSAHQEDYNSWNFWKLPPPVIDI</sequence>
<accession>A0ACB9LYI9</accession>
<dbReference type="Proteomes" id="UP000828941">
    <property type="component" value="Chromosome 10"/>
</dbReference>
<evidence type="ECO:0000313" key="2">
    <source>
        <dbReference type="Proteomes" id="UP000828941"/>
    </source>
</evidence>
<evidence type="ECO:0000313" key="1">
    <source>
        <dbReference type="EMBL" id="KAI4316713.1"/>
    </source>
</evidence>
<reference evidence="1 2" key="1">
    <citation type="journal article" date="2022" name="DNA Res.">
        <title>Chromosomal-level genome assembly of the orchid tree Bauhinia variegata (Leguminosae; Cercidoideae) supports the allotetraploid origin hypothesis of Bauhinia.</title>
        <authorList>
            <person name="Zhong Y."/>
            <person name="Chen Y."/>
            <person name="Zheng D."/>
            <person name="Pang J."/>
            <person name="Liu Y."/>
            <person name="Luo S."/>
            <person name="Meng S."/>
            <person name="Qian L."/>
            <person name="Wei D."/>
            <person name="Dai S."/>
            <person name="Zhou R."/>
        </authorList>
    </citation>
    <scope>NUCLEOTIDE SEQUENCE [LARGE SCALE GENOMIC DNA]</scope>
    <source>
        <strain evidence="1">BV-YZ2020</strain>
    </source>
</reference>
<gene>
    <name evidence="1" type="ORF">L6164_024667</name>
</gene>
<comment type="caution">
    <text evidence="1">The sequence shown here is derived from an EMBL/GenBank/DDBJ whole genome shotgun (WGS) entry which is preliminary data.</text>
</comment>
<dbReference type="EMBL" id="CM039435">
    <property type="protein sequence ID" value="KAI4316713.1"/>
    <property type="molecule type" value="Genomic_DNA"/>
</dbReference>
<protein>
    <submittedName>
        <fullName evidence="1">Uncharacterized protein</fullName>
    </submittedName>
</protein>
<organism evidence="1 2">
    <name type="scientific">Bauhinia variegata</name>
    <name type="common">Purple orchid tree</name>
    <name type="synonym">Phanera variegata</name>
    <dbReference type="NCBI Taxonomy" id="167791"/>
    <lineage>
        <taxon>Eukaryota</taxon>
        <taxon>Viridiplantae</taxon>
        <taxon>Streptophyta</taxon>
        <taxon>Embryophyta</taxon>
        <taxon>Tracheophyta</taxon>
        <taxon>Spermatophyta</taxon>
        <taxon>Magnoliopsida</taxon>
        <taxon>eudicotyledons</taxon>
        <taxon>Gunneridae</taxon>
        <taxon>Pentapetalae</taxon>
        <taxon>rosids</taxon>
        <taxon>fabids</taxon>
        <taxon>Fabales</taxon>
        <taxon>Fabaceae</taxon>
        <taxon>Cercidoideae</taxon>
        <taxon>Cercideae</taxon>
        <taxon>Bauhiniinae</taxon>
        <taxon>Bauhinia</taxon>
    </lineage>
</organism>
<name>A0ACB9LYI9_BAUVA</name>
<keyword evidence="2" id="KW-1185">Reference proteome</keyword>